<name>A0A8C4QFF8_EPTBU</name>
<dbReference type="Proteomes" id="UP000694388">
    <property type="component" value="Unplaced"/>
</dbReference>
<evidence type="ECO:0000256" key="3">
    <source>
        <dbReference type="ARBA" id="ARBA00022630"/>
    </source>
</evidence>
<dbReference type="GO" id="GO:0004499">
    <property type="term" value="F:N,N-dimethylaniline monooxygenase activity"/>
    <property type="evidence" value="ECO:0007669"/>
    <property type="project" value="InterPro"/>
</dbReference>
<evidence type="ECO:0000256" key="8">
    <source>
        <dbReference type="RuleBase" id="RU361177"/>
    </source>
</evidence>
<dbReference type="PRINTS" id="PR00370">
    <property type="entry name" value="FMOXYGENASE"/>
</dbReference>
<evidence type="ECO:0000256" key="7">
    <source>
        <dbReference type="ARBA" id="ARBA00023033"/>
    </source>
</evidence>
<reference evidence="9" key="2">
    <citation type="submission" date="2025-09" db="UniProtKB">
        <authorList>
            <consortium name="Ensembl"/>
        </authorList>
    </citation>
    <scope>IDENTIFICATION</scope>
</reference>
<evidence type="ECO:0000256" key="5">
    <source>
        <dbReference type="ARBA" id="ARBA00022857"/>
    </source>
</evidence>
<proteinExistence type="inferred from homology"/>
<evidence type="ECO:0000256" key="4">
    <source>
        <dbReference type="ARBA" id="ARBA00022827"/>
    </source>
</evidence>
<comment type="similarity">
    <text evidence="2 8">Belongs to the FMO family.</text>
</comment>
<reference evidence="9" key="1">
    <citation type="submission" date="2025-08" db="UniProtKB">
        <authorList>
            <consortium name="Ensembl"/>
        </authorList>
    </citation>
    <scope>IDENTIFICATION</scope>
</reference>
<dbReference type="AlphaFoldDB" id="A0A8C4QFF8"/>
<dbReference type="GO" id="GO:0050661">
    <property type="term" value="F:NADP binding"/>
    <property type="evidence" value="ECO:0007669"/>
    <property type="project" value="InterPro"/>
</dbReference>
<dbReference type="GeneTree" id="ENSGT00940000164245"/>
<evidence type="ECO:0000256" key="6">
    <source>
        <dbReference type="ARBA" id="ARBA00023002"/>
    </source>
</evidence>
<dbReference type="InterPro" id="IPR036188">
    <property type="entry name" value="FAD/NAD-bd_sf"/>
</dbReference>
<evidence type="ECO:0000313" key="10">
    <source>
        <dbReference type="Proteomes" id="UP000694388"/>
    </source>
</evidence>
<dbReference type="GO" id="GO:0050660">
    <property type="term" value="F:flavin adenine dinucleotide binding"/>
    <property type="evidence" value="ECO:0007669"/>
    <property type="project" value="InterPro"/>
</dbReference>
<dbReference type="Gene3D" id="3.50.50.60">
    <property type="entry name" value="FAD/NAD(P)-binding domain"/>
    <property type="match status" value="3"/>
</dbReference>
<keyword evidence="3 8" id="KW-0285">Flavoprotein</keyword>
<keyword evidence="10" id="KW-1185">Reference proteome</keyword>
<dbReference type="Pfam" id="PF00743">
    <property type="entry name" value="FMO-like"/>
    <property type="match status" value="3"/>
</dbReference>
<keyword evidence="7 8" id="KW-0503">Monooxygenase</keyword>
<dbReference type="InterPro" id="IPR000960">
    <property type="entry name" value="Flavin_mOase"/>
</dbReference>
<dbReference type="InterPro" id="IPR050346">
    <property type="entry name" value="FMO-like"/>
</dbReference>
<dbReference type="FunFam" id="3.50.50.60:FF:000138">
    <property type="entry name" value="Flavin-containing monooxygenase"/>
    <property type="match status" value="1"/>
</dbReference>
<dbReference type="SUPFAM" id="SSF51905">
    <property type="entry name" value="FAD/NAD(P)-binding domain"/>
    <property type="match status" value="2"/>
</dbReference>
<sequence>MRVAVIGAGAAGLCTARHILSRPETFHPPCVYELAQTVGGTWVFTERTGIGDHGLPVFSSMYKNMRTNLPKEIMFRMFCADHFVRCYFLQFETFVELVKPVMKEKTGSEVTWEVTTLDLRKQHRTTERFDSVIVCNGHYFQPHVPHIPGIEIFQGRVLHSHDYRRPEPFAGQNVVLLGASNSGLDISLELSKTARFVTLSHHGLPIPSPLPCNVHEARVLKRMMQKTVIFEDESSVPADAVIFCTGYEYRFPFLSPDVKLCVHDRRVSPLYKHLVHMTFPSLIFIGICQKICPFPHFDVQVRFALAVLANRVQLPSRKEMEAETIEEFEEKRAYGVPNRHFHVMEERQWSYHASLLSLAGETPLPPVLEQLFQATKLLRKNDLLGYKNCSFRITGLDTWEKN</sequence>
<keyword evidence="4 8" id="KW-0274">FAD</keyword>
<accession>A0A8C4QFF8</accession>
<evidence type="ECO:0000256" key="1">
    <source>
        <dbReference type="ARBA" id="ARBA00001974"/>
    </source>
</evidence>
<dbReference type="OMA" id="CFEKQSD"/>
<comment type="cofactor">
    <cofactor evidence="1 8">
        <name>FAD</name>
        <dbReference type="ChEBI" id="CHEBI:57692"/>
    </cofactor>
</comment>
<dbReference type="InterPro" id="IPR020946">
    <property type="entry name" value="Flavin_mOase-like"/>
</dbReference>
<protein>
    <recommendedName>
        <fullName evidence="8">Flavin-containing monooxygenase</fullName>
        <ecNumber evidence="8">1.-.-.-</ecNumber>
    </recommendedName>
</protein>
<organism evidence="9 10">
    <name type="scientific">Eptatretus burgeri</name>
    <name type="common">Inshore hagfish</name>
    <dbReference type="NCBI Taxonomy" id="7764"/>
    <lineage>
        <taxon>Eukaryota</taxon>
        <taxon>Metazoa</taxon>
        <taxon>Chordata</taxon>
        <taxon>Craniata</taxon>
        <taxon>Vertebrata</taxon>
        <taxon>Cyclostomata</taxon>
        <taxon>Myxini</taxon>
        <taxon>Myxiniformes</taxon>
        <taxon>Myxinidae</taxon>
        <taxon>Eptatretinae</taxon>
        <taxon>Eptatretus</taxon>
    </lineage>
</organism>
<dbReference type="EC" id="1.-.-.-" evidence="8"/>
<dbReference type="PANTHER" id="PTHR23023">
    <property type="entry name" value="DIMETHYLANILINE MONOOXYGENASE"/>
    <property type="match status" value="1"/>
</dbReference>
<evidence type="ECO:0000313" key="9">
    <source>
        <dbReference type="Ensembl" id="ENSEBUP00000014678.1"/>
    </source>
</evidence>
<dbReference type="Ensembl" id="ENSEBUT00000015254.1">
    <property type="protein sequence ID" value="ENSEBUP00000014678.1"/>
    <property type="gene ID" value="ENSEBUG00000009250.1"/>
</dbReference>
<keyword evidence="5" id="KW-0521">NADP</keyword>
<evidence type="ECO:0000256" key="2">
    <source>
        <dbReference type="ARBA" id="ARBA00009183"/>
    </source>
</evidence>
<keyword evidence="6 8" id="KW-0560">Oxidoreductase</keyword>
<dbReference type="PIRSF" id="PIRSF000332">
    <property type="entry name" value="FMO"/>
    <property type="match status" value="1"/>
</dbReference>